<keyword evidence="4" id="KW-1185">Reference proteome</keyword>
<dbReference type="SUPFAM" id="SSF54637">
    <property type="entry name" value="Thioesterase/thiol ester dehydrase-isomerase"/>
    <property type="match status" value="1"/>
</dbReference>
<dbReference type="CDD" id="cd00586">
    <property type="entry name" value="4HBT"/>
    <property type="match status" value="1"/>
</dbReference>
<evidence type="ECO:0000256" key="1">
    <source>
        <dbReference type="ARBA" id="ARBA00005953"/>
    </source>
</evidence>
<dbReference type="NCBIfam" id="TIGR02799">
    <property type="entry name" value="thio_ybgC"/>
    <property type="match status" value="1"/>
</dbReference>
<name>A0ABY7JJU4_9BURK</name>
<organism evidence="3 4">
    <name type="scientific">Oxalobacter aliiformigenes</name>
    <dbReference type="NCBI Taxonomy" id="2946593"/>
    <lineage>
        <taxon>Bacteria</taxon>
        <taxon>Pseudomonadati</taxon>
        <taxon>Pseudomonadota</taxon>
        <taxon>Betaproteobacteria</taxon>
        <taxon>Burkholderiales</taxon>
        <taxon>Oxalobacteraceae</taxon>
        <taxon>Oxalobacter</taxon>
    </lineage>
</organism>
<evidence type="ECO:0000313" key="4">
    <source>
        <dbReference type="Proteomes" id="UP001164794"/>
    </source>
</evidence>
<dbReference type="RefSeq" id="WP_269265230.1">
    <property type="nucleotide sequence ID" value="NZ_CP098248.1"/>
</dbReference>
<evidence type="ECO:0000256" key="2">
    <source>
        <dbReference type="ARBA" id="ARBA00022801"/>
    </source>
</evidence>
<gene>
    <name evidence="3" type="primary">ybgC</name>
    <name evidence="3" type="ORF">NB645_02955</name>
</gene>
<dbReference type="InterPro" id="IPR029069">
    <property type="entry name" value="HotDog_dom_sf"/>
</dbReference>
<accession>A0ABY7JJU4</accession>
<dbReference type="NCBIfam" id="TIGR00051">
    <property type="entry name" value="YbgC/FadM family acyl-CoA thioesterase"/>
    <property type="match status" value="1"/>
</dbReference>
<dbReference type="InterPro" id="IPR006684">
    <property type="entry name" value="YbgC/YbaW"/>
</dbReference>
<protein>
    <submittedName>
        <fullName evidence="3">Tol-pal system-associated acyl-CoA thioesterase</fullName>
    </submittedName>
</protein>
<dbReference type="Gene3D" id="3.10.129.10">
    <property type="entry name" value="Hotdog Thioesterase"/>
    <property type="match status" value="1"/>
</dbReference>
<keyword evidence="2" id="KW-0378">Hydrolase</keyword>
<dbReference type="InterPro" id="IPR014166">
    <property type="entry name" value="Tol-Pal_acyl-CoA_thioesterase"/>
</dbReference>
<dbReference type="PANTHER" id="PTHR31793:SF37">
    <property type="entry name" value="ACYL-COA THIOESTER HYDROLASE YBGC"/>
    <property type="match status" value="1"/>
</dbReference>
<dbReference type="InterPro" id="IPR050563">
    <property type="entry name" value="4-hydroxybenzoyl-CoA_TE"/>
</dbReference>
<dbReference type="EMBL" id="CP098248">
    <property type="protein sequence ID" value="WAV97711.1"/>
    <property type="molecule type" value="Genomic_DNA"/>
</dbReference>
<dbReference type="PIRSF" id="PIRSF003230">
    <property type="entry name" value="YbgC"/>
    <property type="match status" value="1"/>
</dbReference>
<sequence>MPNPFIWPVRVYFEDTDAGGVVFYGNYLKFYERARTEWLRSLGIGQQFLKDEYGILFVVKNVSVEYKRSAVLDDHLQVTAEISGMRGASLEFDQAVWRGDTLLSTARTKIVCVDKNRMRPVPIPEMVAEKMLAGREHD</sequence>
<comment type="similarity">
    <text evidence="1">Belongs to the 4-hydroxybenzoyl-CoA thioesterase family.</text>
</comment>
<dbReference type="PANTHER" id="PTHR31793">
    <property type="entry name" value="4-HYDROXYBENZOYL-COA THIOESTERASE FAMILY MEMBER"/>
    <property type="match status" value="1"/>
</dbReference>
<evidence type="ECO:0000313" key="3">
    <source>
        <dbReference type="EMBL" id="WAV97711.1"/>
    </source>
</evidence>
<dbReference type="Proteomes" id="UP001164794">
    <property type="component" value="Chromosome"/>
</dbReference>
<reference evidence="3" key="1">
    <citation type="journal article" date="2022" name="Front. Microbiol.">
        <title>New perspectives on an old grouping: The genomic and phenotypic variability of Oxalobacter formigenes and the implications for calcium oxalate stone prevention.</title>
        <authorList>
            <person name="Chmiel J.A."/>
            <person name="Carr C."/>
            <person name="Stuivenberg G.A."/>
            <person name="Venema R."/>
            <person name="Chanyi R.M."/>
            <person name="Al K.F."/>
            <person name="Giguere D."/>
            <person name="Say H."/>
            <person name="Akouris P.P."/>
            <person name="Dominguez Romero S.A."/>
            <person name="Kwong A."/>
            <person name="Tai V."/>
            <person name="Koval S.F."/>
            <person name="Razvi H."/>
            <person name="Bjazevic J."/>
            <person name="Burton J.P."/>
        </authorList>
    </citation>
    <scope>NUCLEOTIDE SEQUENCE</scope>
    <source>
        <strain evidence="3">HOxNP-1</strain>
    </source>
</reference>
<dbReference type="Pfam" id="PF13279">
    <property type="entry name" value="4HBT_2"/>
    <property type="match status" value="1"/>
</dbReference>
<proteinExistence type="inferred from homology"/>